<dbReference type="GO" id="GO:0004674">
    <property type="term" value="F:protein serine/threonine kinase activity"/>
    <property type="evidence" value="ECO:0007669"/>
    <property type="project" value="TreeGrafter"/>
</dbReference>
<dbReference type="PROSITE" id="PS50011">
    <property type="entry name" value="PROTEIN_KINASE_DOM"/>
    <property type="match status" value="1"/>
</dbReference>
<evidence type="ECO:0000313" key="3">
    <source>
        <dbReference type="EMBL" id="CAD2214412.1"/>
    </source>
</evidence>
<dbReference type="InterPro" id="IPR011009">
    <property type="entry name" value="Kinase-like_dom_sf"/>
</dbReference>
<dbReference type="Proteomes" id="UP000515908">
    <property type="component" value="Chromosome 03"/>
</dbReference>
<dbReference type="GO" id="GO:0044773">
    <property type="term" value="P:mitotic DNA damage checkpoint signaling"/>
    <property type="evidence" value="ECO:0007669"/>
    <property type="project" value="TreeGrafter"/>
</dbReference>
<organism evidence="3 4">
    <name type="scientific">Angomonas deanei</name>
    <dbReference type="NCBI Taxonomy" id="59799"/>
    <lineage>
        <taxon>Eukaryota</taxon>
        <taxon>Discoba</taxon>
        <taxon>Euglenozoa</taxon>
        <taxon>Kinetoplastea</taxon>
        <taxon>Metakinetoplastina</taxon>
        <taxon>Trypanosomatida</taxon>
        <taxon>Trypanosomatidae</taxon>
        <taxon>Strigomonadinae</taxon>
        <taxon>Angomonas</taxon>
    </lineage>
</organism>
<dbReference type="EMBL" id="LR877147">
    <property type="protein sequence ID" value="CAD2214412.1"/>
    <property type="molecule type" value="Genomic_DNA"/>
</dbReference>
<feature type="compositionally biased region" description="Polar residues" evidence="1">
    <location>
        <begin position="485"/>
        <end position="501"/>
    </location>
</feature>
<dbReference type="GO" id="GO:0005634">
    <property type="term" value="C:nucleus"/>
    <property type="evidence" value="ECO:0007669"/>
    <property type="project" value="TreeGrafter"/>
</dbReference>
<dbReference type="PANTHER" id="PTHR44167:SF30">
    <property type="entry name" value="PHOSPHORYLASE KINASE"/>
    <property type="match status" value="1"/>
</dbReference>
<dbReference type="InterPro" id="IPR000719">
    <property type="entry name" value="Prot_kinase_dom"/>
</dbReference>
<accession>A0A7G2C8S1</accession>
<dbReference type="AlphaFoldDB" id="A0A7G2C8S1"/>
<dbReference type="InterPro" id="IPR008271">
    <property type="entry name" value="Ser/Thr_kinase_AS"/>
</dbReference>
<name>A0A7G2C8S1_9TRYP</name>
<dbReference type="PANTHER" id="PTHR44167">
    <property type="entry name" value="OVARIAN-SPECIFIC SERINE/THREONINE-PROTEIN KINASE LOK-RELATED"/>
    <property type="match status" value="1"/>
</dbReference>
<dbReference type="GO" id="GO:0005524">
    <property type="term" value="F:ATP binding"/>
    <property type="evidence" value="ECO:0007669"/>
    <property type="project" value="InterPro"/>
</dbReference>
<dbReference type="VEuPathDB" id="TriTrypDB:ADEAN_000185800"/>
<dbReference type="SUPFAM" id="SSF56112">
    <property type="entry name" value="Protein kinase-like (PK-like)"/>
    <property type="match status" value="1"/>
</dbReference>
<dbReference type="PROSITE" id="PS00108">
    <property type="entry name" value="PROTEIN_KINASE_ST"/>
    <property type="match status" value="1"/>
</dbReference>
<gene>
    <name evidence="3" type="ORF">ADEAN_000185800</name>
</gene>
<keyword evidence="3" id="KW-0418">Kinase</keyword>
<proteinExistence type="predicted"/>
<evidence type="ECO:0000256" key="1">
    <source>
        <dbReference type="SAM" id="MobiDB-lite"/>
    </source>
</evidence>
<evidence type="ECO:0000313" key="4">
    <source>
        <dbReference type="Proteomes" id="UP000515908"/>
    </source>
</evidence>
<protein>
    <submittedName>
        <fullName evidence="3">Protein tyrosine kinase/Protein kinase domain containing protein, putative</fullName>
    </submittedName>
</protein>
<sequence>MKSASPLRQKSHSVTSAQAKSVASTVFSPLQRSVSAELVLCVASLILERHSGLVQYPFTLSSLTQRHLPHTYKIQPRLMYATHRDPLGNRTRDTHHMLHASSGPSRLGPTAYHVMKSLQDFVHSPSNAVVRGLLKQWLFNEFGEKIRDALMAQTTAAQQAKETTSKTTRSISVSTEDLFRRPPDPLVELAMERSIPPYSLGYFVLIRLLTPRKGFMRHFEVSRRVGSGGYGSVMAVTYTNSSVVRVSSFVFTEHQLLRPYKNELTVKVIPLHLQGNECGSLPLVHAEILALLRMRHHPRVMTLLTFGCTGSDYFLVSPLYKGGNFSEWRLRHYPPGCAALMTKKEVEKSKTKREKHGDSGPSLLQTVGETFMQVLEAVSAAHQLGIRHGDLKAANIFIEETSGEEGRPVAVRLGDFGSCDSCGLEDAYTLYRDVEGGEARFVSGRWGSGSGTEAVQAPEVMVPKYRYKLFRDMIESENRKVSPTAAPNSGTATASNTASLRRSSMGREMLGSSHPSEVANEGTFQLVRDKIQQMELSVDVWSCGCLLYEMLTGRMLFGEARLGRLVSIAAWYRTPTDGSETATMPSALDEWERYDLQSAVGEPIVRFLSSLLSLDPLARPTAVEALYAWGEIMINHVGEKPNKKME</sequence>
<keyword evidence="3" id="KW-0808">Transferase</keyword>
<dbReference type="Gene3D" id="1.10.510.10">
    <property type="entry name" value="Transferase(Phosphotransferase) domain 1"/>
    <property type="match status" value="2"/>
</dbReference>
<dbReference type="Pfam" id="PF00069">
    <property type="entry name" value="Pkinase"/>
    <property type="match status" value="2"/>
</dbReference>
<dbReference type="SMART" id="SM00220">
    <property type="entry name" value="S_TKc"/>
    <property type="match status" value="1"/>
</dbReference>
<evidence type="ECO:0000259" key="2">
    <source>
        <dbReference type="PROSITE" id="PS50011"/>
    </source>
</evidence>
<keyword evidence="4" id="KW-1185">Reference proteome</keyword>
<feature type="region of interest" description="Disordered" evidence="1">
    <location>
        <begin position="479"/>
        <end position="501"/>
    </location>
</feature>
<reference evidence="3 4" key="1">
    <citation type="submission" date="2020-08" db="EMBL/GenBank/DDBJ databases">
        <authorList>
            <person name="Newling K."/>
            <person name="Davey J."/>
            <person name="Forrester S."/>
        </authorList>
    </citation>
    <scope>NUCLEOTIDE SEQUENCE [LARGE SCALE GENOMIC DNA]</scope>
    <source>
        <strain evidence="4">Crithidia deanei Carvalho (ATCC PRA-265)</strain>
    </source>
</reference>
<feature type="domain" description="Protein kinase" evidence="2">
    <location>
        <begin position="219"/>
        <end position="634"/>
    </location>
</feature>